<feature type="transmembrane region" description="Helical" evidence="7">
    <location>
        <begin position="244"/>
        <end position="267"/>
    </location>
</feature>
<sequence length="732" mass="78101">MTQLLFSSSTRRGAFLGILGWILLIGAISSVAPGLAEVTTNEQDEFLPAGAESVEALKLRTEKFPAVDGVPALVVFNSKAGSNDLDATISEFTDLLRSPEVPQSFLSVLSPTEYPAAASTLISTDGRTAMVIVTIGGVPSDPAFGEAVDWLSETARELGAIVEIDSAVTGPAGIINDAVKVFGSIDLRVTLVTVVLVLVLLLIIYRSPILAIVPLVVIGTALTLSQSVAALLSQQFDLPLNGQVTAIMSVLVFGAGTNYALFIVSRYREELVHNSNKWDAMRTTMSRVGPSIAGSAGTTIVAMFALTFASFGSFRSLGPMLAMAIFIVLLSGLFVMPAVFALFGKWIFWPRPLIQKSSANTNGVWHKVGRSVSRKPRLMFGITMAGIVLATLPSWTIVPSFNFIDGFPDDVDSKRGYELLAESFPEGQLAPTEVFVQSQNRPIVESLSSLEELSKSLANTPGVLRVVGPTRPIGIPVSESAAQAQGAGRFISTDESTARLEVVLDGDPYSSKSLRLVEELRAVATNSDLSTSPGTRVLIGGESAVQADTKASIDADIRWLAPVSLLAIFLVLILLLKSIVAPLYLVFSVIVSFGATFGLSVFAFQEIFNHSGVAYSNGVWMFIFLVALGADYNIFVMSRIREAVQKEGFRDGIATAVGRTGGVVTSAGIILAGTFAVLTTLPLRDIFQLGFAVMLGVLIDTFVVRALLVPSLAAILGEWSWWPRKTAPEEFH</sequence>
<feature type="transmembrane region" description="Helical" evidence="7">
    <location>
        <begin position="656"/>
        <end position="678"/>
    </location>
</feature>
<feature type="transmembrane region" description="Helical" evidence="7">
    <location>
        <begin position="378"/>
        <end position="398"/>
    </location>
</feature>
<reference evidence="11 12" key="1">
    <citation type="submission" date="2019-11" db="EMBL/GenBank/DDBJ databases">
        <authorList>
            <person name="Cho J.-C."/>
        </authorList>
    </citation>
    <scope>NUCLEOTIDE SEQUENCE [LARGE SCALE GENOMIC DNA]</scope>
    <source>
        <strain evidence="10 11">JH1073</strain>
        <strain evidence="9 12">JH702</strain>
    </source>
</reference>
<evidence type="ECO:0000259" key="8">
    <source>
        <dbReference type="PROSITE" id="PS50156"/>
    </source>
</evidence>
<dbReference type="AlphaFoldDB" id="A0AAJ5ZE46"/>
<dbReference type="Gene3D" id="1.20.1640.10">
    <property type="entry name" value="Multidrug efflux transporter AcrB transmembrane domain"/>
    <property type="match status" value="2"/>
</dbReference>
<protein>
    <submittedName>
        <fullName evidence="10">MMPL family transporter</fullName>
    </submittedName>
</protein>
<gene>
    <name evidence="9" type="ORF">GKO46_13790</name>
    <name evidence="10" type="ORF">GKO48_09225</name>
</gene>
<comment type="similarity">
    <text evidence="2">Belongs to the resistance-nodulation-cell division (RND) (TC 2.A.6) family. MmpL subfamily.</text>
</comment>
<comment type="subcellular location">
    <subcellularLocation>
        <location evidence="1">Cell membrane</location>
        <topology evidence="1">Multi-pass membrane protein</topology>
    </subcellularLocation>
</comment>
<keyword evidence="3" id="KW-1003">Cell membrane</keyword>
<name>A0AAJ5ZE46_9CHLR</name>
<feature type="transmembrane region" description="Helical" evidence="7">
    <location>
        <begin position="321"/>
        <end position="348"/>
    </location>
</feature>
<accession>A0AAJ5ZE46</accession>
<keyword evidence="4 7" id="KW-0812">Transmembrane</keyword>
<organism evidence="10 11">
    <name type="scientific">Candidatus Lucifugimonas marina</name>
    <dbReference type="NCBI Taxonomy" id="3038979"/>
    <lineage>
        <taxon>Bacteria</taxon>
        <taxon>Bacillati</taxon>
        <taxon>Chloroflexota</taxon>
        <taxon>Dehalococcoidia</taxon>
        <taxon>SAR202 cluster</taxon>
        <taxon>Candidatus Lucifugimonadales</taxon>
        <taxon>Candidatus Lucifugimonadaceae</taxon>
        <taxon>Candidatus Lucifugimonas</taxon>
    </lineage>
</organism>
<feature type="transmembrane region" description="Helical" evidence="7">
    <location>
        <begin position="559"/>
        <end position="576"/>
    </location>
</feature>
<evidence type="ECO:0000256" key="4">
    <source>
        <dbReference type="ARBA" id="ARBA00022692"/>
    </source>
</evidence>
<dbReference type="InterPro" id="IPR050545">
    <property type="entry name" value="Mycobact_MmpL"/>
</dbReference>
<dbReference type="PANTHER" id="PTHR33406">
    <property type="entry name" value="MEMBRANE PROTEIN MJ1562-RELATED"/>
    <property type="match status" value="1"/>
</dbReference>
<feature type="transmembrane region" description="Helical" evidence="7">
    <location>
        <begin position="212"/>
        <end position="232"/>
    </location>
</feature>
<evidence type="ECO:0000256" key="5">
    <source>
        <dbReference type="ARBA" id="ARBA00022989"/>
    </source>
</evidence>
<feature type="transmembrane region" description="Helical" evidence="7">
    <location>
        <begin position="187"/>
        <end position="205"/>
    </location>
</feature>
<dbReference type="GO" id="GO:0005886">
    <property type="term" value="C:plasma membrane"/>
    <property type="evidence" value="ECO:0007669"/>
    <property type="project" value="UniProtKB-SubCell"/>
</dbReference>
<evidence type="ECO:0000313" key="10">
    <source>
        <dbReference type="EMBL" id="WFG39792.1"/>
    </source>
</evidence>
<proteinExistence type="inferred from homology"/>
<evidence type="ECO:0000313" key="9">
    <source>
        <dbReference type="EMBL" id="MDG0868131.1"/>
    </source>
</evidence>
<feature type="transmembrane region" description="Helical" evidence="7">
    <location>
        <begin position="583"/>
        <end position="605"/>
    </location>
</feature>
<evidence type="ECO:0000256" key="6">
    <source>
        <dbReference type="ARBA" id="ARBA00023136"/>
    </source>
</evidence>
<dbReference type="InterPro" id="IPR000731">
    <property type="entry name" value="SSD"/>
</dbReference>
<dbReference type="Pfam" id="PF03176">
    <property type="entry name" value="MMPL"/>
    <property type="match status" value="2"/>
</dbReference>
<feature type="transmembrane region" description="Helical" evidence="7">
    <location>
        <begin position="288"/>
        <end position="309"/>
    </location>
</feature>
<feature type="transmembrane region" description="Helical" evidence="7">
    <location>
        <begin position="690"/>
        <end position="716"/>
    </location>
</feature>
<reference evidence="11" key="3">
    <citation type="submission" date="2023-06" db="EMBL/GenBank/DDBJ databases">
        <title>Pangenomics reveal diversification of enzyme families and niche specialization in globally abundant SAR202 bacteria.</title>
        <authorList>
            <person name="Saw J.H.W."/>
        </authorList>
    </citation>
    <scope>NUCLEOTIDE SEQUENCE [LARGE SCALE GENOMIC DNA]</scope>
    <source>
        <strain evidence="11">JH1073</strain>
    </source>
</reference>
<evidence type="ECO:0000256" key="1">
    <source>
        <dbReference type="ARBA" id="ARBA00004651"/>
    </source>
</evidence>
<keyword evidence="11" id="KW-1185">Reference proteome</keyword>
<evidence type="ECO:0000256" key="7">
    <source>
        <dbReference type="SAM" id="Phobius"/>
    </source>
</evidence>
<keyword evidence="5 7" id="KW-1133">Transmembrane helix</keyword>
<dbReference type="RefSeq" id="WP_342827247.1">
    <property type="nucleotide sequence ID" value="NZ_CP046146.1"/>
</dbReference>
<dbReference type="InterPro" id="IPR004869">
    <property type="entry name" value="MMPL_dom"/>
</dbReference>
<dbReference type="EMBL" id="WMBE01000008">
    <property type="protein sequence ID" value="MDG0868131.1"/>
    <property type="molecule type" value="Genomic_DNA"/>
</dbReference>
<dbReference type="SUPFAM" id="SSF82866">
    <property type="entry name" value="Multidrug efflux transporter AcrB transmembrane domain"/>
    <property type="match status" value="2"/>
</dbReference>
<dbReference type="Proteomes" id="UP001219901">
    <property type="component" value="Chromosome"/>
</dbReference>
<reference evidence="10" key="2">
    <citation type="journal article" date="2023" name="Nat. Commun.">
        <title>Cultivation of marine bacteria of the SAR202 clade.</title>
        <authorList>
            <person name="Lim Y."/>
            <person name="Seo J.H."/>
            <person name="Giovannoni S.J."/>
            <person name="Kang I."/>
            <person name="Cho J.C."/>
        </authorList>
    </citation>
    <scope>NUCLEOTIDE SEQUENCE</scope>
    <source>
        <strain evidence="10">JH1073</strain>
    </source>
</reference>
<dbReference type="Proteomes" id="UP001321249">
    <property type="component" value="Unassembled WGS sequence"/>
</dbReference>
<dbReference type="PROSITE" id="PS50156">
    <property type="entry name" value="SSD"/>
    <property type="match status" value="1"/>
</dbReference>
<evidence type="ECO:0000313" key="11">
    <source>
        <dbReference type="Proteomes" id="UP001219901"/>
    </source>
</evidence>
<feature type="transmembrane region" description="Helical" evidence="7">
    <location>
        <begin position="617"/>
        <end position="635"/>
    </location>
</feature>
<feature type="domain" description="SSD" evidence="8">
    <location>
        <begin position="210"/>
        <end position="342"/>
    </location>
</feature>
<evidence type="ECO:0000313" key="12">
    <source>
        <dbReference type="Proteomes" id="UP001321249"/>
    </source>
</evidence>
<dbReference type="PANTHER" id="PTHR33406:SF6">
    <property type="entry name" value="MEMBRANE PROTEIN YDGH-RELATED"/>
    <property type="match status" value="1"/>
</dbReference>
<keyword evidence="6 7" id="KW-0472">Membrane</keyword>
<evidence type="ECO:0000256" key="3">
    <source>
        <dbReference type="ARBA" id="ARBA00022475"/>
    </source>
</evidence>
<dbReference type="EMBL" id="CP046147">
    <property type="protein sequence ID" value="WFG39792.1"/>
    <property type="molecule type" value="Genomic_DNA"/>
</dbReference>
<evidence type="ECO:0000256" key="2">
    <source>
        <dbReference type="ARBA" id="ARBA00010157"/>
    </source>
</evidence>